<dbReference type="InterPro" id="IPR014756">
    <property type="entry name" value="Ig_E-set"/>
</dbReference>
<dbReference type="AlphaFoldDB" id="A0A3S4XME8"/>
<dbReference type="Proteomes" id="UP000624159">
    <property type="component" value="Unassembled WGS sequence"/>
</dbReference>
<name>A0A3S4XME8_SERRU</name>
<feature type="chain" id="PRO_5018753077" evidence="2">
    <location>
        <begin position="25"/>
        <end position="258"/>
    </location>
</feature>
<evidence type="ECO:0000256" key="1">
    <source>
        <dbReference type="ARBA" id="ARBA00022729"/>
    </source>
</evidence>
<evidence type="ECO:0000256" key="2">
    <source>
        <dbReference type="SAM" id="SignalP"/>
    </source>
</evidence>
<evidence type="ECO:0000313" key="5">
    <source>
        <dbReference type="EMBL" id="VEI70309.1"/>
    </source>
</evidence>
<dbReference type="Gene3D" id="2.70.50.50">
    <property type="entry name" value="chitin-binding protein cbp21"/>
    <property type="match status" value="1"/>
</dbReference>
<dbReference type="SUPFAM" id="SSF81296">
    <property type="entry name" value="E set domains"/>
    <property type="match status" value="1"/>
</dbReference>
<dbReference type="PANTHER" id="PTHR34823:SF1">
    <property type="entry name" value="CHITIN-BINDING TYPE-4 DOMAIN-CONTAINING PROTEIN"/>
    <property type="match status" value="1"/>
</dbReference>
<dbReference type="EMBL" id="LR134493">
    <property type="protein sequence ID" value="VEI70309.1"/>
    <property type="molecule type" value="Genomic_DNA"/>
</dbReference>
<dbReference type="EMBL" id="JADULK010000002">
    <property type="protein sequence ID" value="MBH1929283.1"/>
    <property type="molecule type" value="Genomic_DNA"/>
</dbReference>
<proteinExistence type="predicted"/>
<dbReference type="Proteomes" id="UP000281904">
    <property type="component" value="Chromosome"/>
</dbReference>
<evidence type="ECO:0000313" key="6">
    <source>
        <dbReference type="Proteomes" id="UP000281904"/>
    </source>
</evidence>
<evidence type="ECO:0000313" key="7">
    <source>
        <dbReference type="Proteomes" id="UP000624159"/>
    </source>
</evidence>
<feature type="signal peptide" evidence="2">
    <location>
        <begin position="1"/>
        <end position="24"/>
    </location>
</feature>
<keyword evidence="4" id="KW-0503">Monooxygenase</keyword>
<dbReference type="InterPro" id="IPR051024">
    <property type="entry name" value="GlcNAc_Chitin_IntDeg"/>
</dbReference>
<evidence type="ECO:0000259" key="3">
    <source>
        <dbReference type="Pfam" id="PF03067"/>
    </source>
</evidence>
<keyword evidence="1 2" id="KW-0732">Signal</keyword>
<reference evidence="5 6" key="1">
    <citation type="submission" date="2018-12" db="EMBL/GenBank/DDBJ databases">
        <authorList>
            <consortium name="Pathogen Informatics"/>
        </authorList>
    </citation>
    <scope>NUCLEOTIDE SEQUENCE [LARGE SCALE GENOMIC DNA]</scope>
    <source>
        <strain evidence="5 6">NCTC10036</strain>
    </source>
</reference>
<keyword evidence="4" id="KW-0560">Oxidoreductase</keyword>
<keyword evidence="7" id="KW-1185">Reference proteome</keyword>
<gene>
    <name evidence="4" type="ORF">I5U13_06335</name>
    <name evidence="5" type="ORF">NCTC10036_03956</name>
</gene>
<sequence>MSNHTKTLSLCALLALTCSLSAQAEEAKQQAGQETQQSIGPKHGATLIPKARQVICENDGGYNYPDDGSKIPNAACRAAFLFKQDSIPIWERRQMFTEWPAYSQNLEGTSSPADKVPDGHLCSAGIAKFEGIDQPHKDWQVSSVTVKDGKATLYYDATKIHEPSKWDIYIAKKEFDPTTQKLSWDALEPLKVTEVIVPPGTEGGVYQIEVEIPQDRVNSQRTLLYVQWERIDPARETFFSCSDVSFTATPTKAKLTNG</sequence>
<dbReference type="CDD" id="cd21177">
    <property type="entry name" value="LPMO_AA10"/>
    <property type="match status" value="1"/>
</dbReference>
<evidence type="ECO:0000313" key="4">
    <source>
        <dbReference type="EMBL" id="MBH1929283.1"/>
    </source>
</evidence>
<accession>A0A3S4XME8</accession>
<organism evidence="5 6">
    <name type="scientific">Serratia rubidaea</name>
    <name type="common">Serratia marinorubra</name>
    <dbReference type="NCBI Taxonomy" id="61652"/>
    <lineage>
        <taxon>Bacteria</taxon>
        <taxon>Pseudomonadati</taxon>
        <taxon>Pseudomonadota</taxon>
        <taxon>Gammaproteobacteria</taxon>
        <taxon>Enterobacterales</taxon>
        <taxon>Yersiniaceae</taxon>
        <taxon>Serratia</taxon>
    </lineage>
</organism>
<feature type="domain" description="Chitin-binding type-4" evidence="3">
    <location>
        <begin position="43"/>
        <end position="244"/>
    </location>
</feature>
<dbReference type="PANTHER" id="PTHR34823">
    <property type="entry name" value="GLCNAC-BINDING PROTEIN A"/>
    <property type="match status" value="1"/>
</dbReference>
<reference evidence="4 7" key="2">
    <citation type="submission" date="2020-11" db="EMBL/GenBank/DDBJ databases">
        <title>Enhanced detection system for hospital associated transmission using whole genome sequencing surveillance.</title>
        <authorList>
            <person name="Harrison L.H."/>
            <person name="Van Tyne D."/>
            <person name="Marsh J.W."/>
            <person name="Griffith M.P."/>
            <person name="Snyder D.J."/>
            <person name="Cooper V.S."/>
            <person name="Mustapha M."/>
        </authorList>
    </citation>
    <scope>NUCLEOTIDE SEQUENCE [LARGE SCALE GENOMIC DNA]</scope>
    <source>
        <strain evidence="4 7">SER00230</strain>
    </source>
</reference>
<dbReference type="Pfam" id="PF03067">
    <property type="entry name" value="LPMO_10"/>
    <property type="match status" value="1"/>
</dbReference>
<dbReference type="RefSeq" id="WP_126532614.1">
    <property type="nucleotide sequence ID" value="NZ_JADULK010000002.1"/>
</dbReference>
<dbReference type="GO" id="GO:0004497">
    <property type="term" value="F:monooxygenase activity"/>
    <property type="evidence" value="ECO:0007669"/>
    <property type="project" value="UniProtKB-KW"/>
</dbReference>
<dbReference type="InterPro" id="IPR004302">
    <property type="entry name" value="Cellulose/chitin-bd_N"/>
</dbReference>
<protein>
    <submittedName>
        <fullName evidence="4">Lytic polysaccharide monooxygenase</fullName>
    </submittedName>
    <submittedName>
        <fullName evidence="5">N-acetylglucosamine-binding protein A</fullName>
    </submittedName>
</protein>